<dbReference type="InterPro" id="IPR036397">
    <property type="entry name" value="RNaseH_sf"/>
</dbReference>
<comment type="caution">
    <text evidence="2">The sequence shown here is derived from an EMBL/GenBank/DDBJ whole genome shotgun (WGS) entry which is preliminary data.</text>
</comment>
<dbReference type="EMBL" id="MEWX01000025">
    <property type="protein sequence ID" value="OGC80335.1"/>
    <property type="molecule type" value="Genomic_DNA"/>
</dbReference>
<dbReference type="CDD" id="cd09279">
    <property type="entry name" value="RNase_HI_like"/>
    <property type="match status" value="1"/>
</dbReference>
<dbReference type="PANTHER" id="PTHR48475:SF1">
    <property type="entry name" value="RNASE H TYPE-1 DOMAIN-CONTAINING PROTEIN"/>
    <property type="match status" value="1"/>
</dbReference>
<dbReference type="GO" id="GO:0003676">
    <property type="term" value="F:nucleic acid binding"/>
    <property type="evidence" value="ECO:0007669"/>
    <property type="project" value="InterPro"/>
</dbReference>
<gene>
    <name evidence="2" type="ORF">A2943_01040</name>
</gene>
<accession>A0A1F4XF92</accession>
<dbReference type="Gene3D" id="3.30.420.10">
    <property type="entry name" value="Ribonuclease H-like superfamily/Ribonuclease H"/>
    <property type="match status" value="1"/>
</dbReference>
<dbReference type="InterPro" id="IPR012337">
    <property type="entry name" value="RNaseH-like_sf"/>
</dbReference>
<organism evidence="2 3">
    <name type="scientific">Candidatus Adlerbacteria bacterium RIFCSPLOWO2_01_FULL_51_16</name>
    <dbReference type="NCBI Taxonomy" id="1797243"/>
    <lineage>
        <taxon>Bacteria</taxon>
        <taxon>Candidatus Adleribacteriota</taxon>
    </lineage>
</organism>
<dbReference type="STRING" id="1797243.A2943_01040"/>
<evidence type="ECO:0000313" key="2">
    <source>
        <dbReference type="EMBL" id="OGC80335.1"/>
    </source>
</evidence>
<dbReference type="InterPro" id="IPR002156">
    <property type="entry name" value="RNaseH_domain"/>
</dbReference>
<evidence type="ECO:0000313" key="3">
    <source>
        <dbReference type="Proteomes" id="UP000176185"/>
    </source>
</evidence>
<dbReference type="GO" id="GO:0004523">
    <property type="term" value="F:RNA-DNA hybrid ribonuclease activity"/>
    <property type="evidence" value="ECO:0007669"/>
    <property type="project" value="InterPro"/>
</dbReference>
<dbReference type="PANTHER" id="PTHR48475">
    <property type="entry name" value="RIBONUCLEASE H"/>
    <property type="match status" value="1"/>
</dbReference>
<name>A0A1F4XF92_9BACT</name>
<proteinExistence type="predicted"/>
<sequence>MKKKYTTSVKKIIIYTDGGARGNPGPAGIGAVIKEGRKTIKEVSAYIGEATNNFAEYEALIRAFEEAHKLFGDKLKKMAVEVRMDSELIVRQMQGAYKVKDKNLKEQFARVGQLVGALQNISFVHIPREENAHADLLVNTAIDKGGK</sequence>
<evidence type="ECO:0000259" key="1">
    <source>
        <dbReference type="PROSITE" id="PS50879"/>
    </source>
</evidence>
<protein>
    <recommendedName>
        <fullName evidence="1">RNase H type-1 domain-containing protein</fullName>
    </recommendedName>
</protein>
<dbReference type="SUPFAM" id="SSF53098">
    <property type="entry name" value="Ribonuclease H-like"/>
    <property type="match status" value="1"/>
</dbReference>
<dbReference type="Pfam" id="PF13456">
    <property type="entry name" value="RVT_3"/>
    <property type="match status" value="1"/>
</dbReference>
<dbReference type="PROSITE" id="PS50879">
    <property type="entry name" value="RNASE_H_1"/>
    <property type="match status" value="1"/>
</dbReference>
<reference evidence="2 3" key="1">
    <citation type="journal article" date="2016" name="Nat. Commun.">
        <title>Thousands of microbial genomes shed light on interconnected biogeochemical processes in an aquifer system.</title>
        <authorList>
            <person name="Anantharaman K."/>
            <person name="Brown C.T."/>
            <person name="Hug L.A."/>
            <person name="Sharon I."/>
            <person name="Castelle C.J."/>
            <person name="Probst A.J."/>
            <person name="Thomas B.C."/>
            <person name="Singh A."/>
            <person name="Wilkins M.J."/>
            <person name="Karaoz U."/>
            <person name="Brodie E.L."/>
            <person name="Williams K.H."/>
            <person name="Hubbard S.S."/>
            <person name="Banfield J.F."/>
        </authorList>
    </citation>
    <scope>NUCLEOTIDE SEQUENCE [LARGE SCALE GENOMIC DNA]</scope>
</reference>
<dbReference type="AlphaFoldDB" id="A0A1F4XF92"/>
<dbReference type="Proteomes" id="UP000176185">
    <property type="component" value="Unassembled WGS sequence"/>
</dbReference>
<feature type="domain" description="RNase H type-1" evidence="1">
    <location>
        <begin position="8"/>
        <end position="147"/>
    </location>
</feature>